<organism evidence="1 2">
    <name type="scientific">Discina gigas</name>
    <dbReference type="NCBI Taxonomy" id="1032678"/>
    <lineage>
        <taxon>Eukaryota</taxon>
        <taxon>Fungi</taxon>
        <taxon>Dikarya</taxon>
        <taxon>Ascomycota</taxon>
        <taxon>Pezizomycotina</taxon>
        <taxon>Pezizomycetes</taxon>
        <taxon>Pezizales</taxon>
        <taxon>Discinaceae</taxon>
        <taxon>Discina</taxon>
    </lineage>
</organism>
<name>A0ABR3GR80_9PEZI</name>
<sequence>MNQVICACGYSSATSPGDYHTDNSLLSDRINLDRMAILKTPSEQCPMCEMALSTTHAETQDPLAEGDRTAVVKMDEVRGPPAVGITGESGPRGRVVGFAGKDALRTRPSVETGRSRAEFKKKIMIACARAAAGKRVAPITGTMCSRTNASEVRAEDVVSARV</sequence>
<evidence type="ECO:0000313" key="2">
    <source>
        <dbReference type="Proteomes" id="UP001447188"/>
    </source>
</evidence>
<dbReference type="EMBL" id="JBBBZM010000022">
    <property type="protein sequence ID" value="KAL0638420.1"/>
    <property type="molecule type" value="Genomic_DNA"/>
</dbReference>
<reference evidence="1 2" key="1">
    <citation type="submission" date="2024-02" db="EMBL/GenBank/DDBJ databases">
        <title>Discinaceae phylogenomics.</title>
        <authorList>
            <person name="Dirks A.C."/>
            <person name="James T.Y."/>
        </authorList>
    </citation>
    <scope>NUCLEOTIDE SEQUENCE [LARGE SCALE GENOMIC DNA]</scope>
    <source>
        <strain evidence="1 2">ACD0624</strain>
    </source>
</reference>
<comment type="caution">
    <text evidence="1">The sequence shown here is derived from an EMBL/GenBank/DDBJ whole genome shotgun (WGS) entry which is preliminary data.</text>
</comment>
<evidence type="ECO:0000313" key="1">
    <source>
        <dbReference type="EMBL" id="KAL0638420.1"/>
    </source>
</evidence>
<accession>A0ABR3GR80</accession>
<keyword evidence="2" id="KW-1185">Reference proteome</keyword>
<dbReference type="Proteomes" id="UP001447188">
    <property type="component" value="Unassembled WGS sequence"/>
</dbReference>
<protein>
    <submittedName>
        <fullName evidence="1">Uncharacterized protein</fullName>
    </submittedName>
</protein>
<gene>
    <name evidence="1" type="ORF">Q9L58_002563</name>
</gene>
<proteinExistence type="predicted"/>